<dbReference type="GO" id="GO:0005886">
    <property type="term" value="C:plasma membrane"/>
    <property type="evidence" value="ECO:0007669"/>
    <property type="project" value="UniProtKB-SubCell"/>
</dbReference>
<comment type="subcellular location">
    <subcellularLocation>
        <location evidence="1">Cell membrane</location>
        <topology evidence="1">Multi-pass membrane protein</topology>
    </subcellularLocation>
</comment>
<feature type="binding site" evidence="7">
    <location>
        <position position="174"/>
    </location>
    <ligand>
        <name>Mg(2+)</name>
        <dbReference type="ChEBI" id="CHEBI:18420"/>
    </ligand>
</feature>
<name>D5XCX7_THEPJ</name>
<evidence type="ECO:0000256" key="5">
    <source>
        <dbReference type="ARBA" id="ARBA00022989"/>
    </source>
</evidence>
<keyword evidence="10" id="KW-1185">Reference proteome</keyword>
<dbReference type="GO" id="GO:0044038">
    <property type="term" value="P:cell wall macromolecule biosynthetic process"/>
    <property type="evidence" value="ECO:0007669"/>
    <property type="project" value="TreeGrafter"/>
</dbReference>
<feature type="transmembrane region" description="Helical" evidence="8">
    <location>
        <begin position="72"/>
        <end position="89"/>
    </location>
</feature>
<keyword evidence="4 8" id="KW-0812">Transmembrane</keyword>
<evidence type="ECO:0000256" key="4">
    <source>
        <dbReference type="ARBA" id="ARBA00022692"/>
    </source>
</evidence>
<evidence type="ECO:0000256" key="8">
    <source>
        <dbReference type="SAM" id="Phobius"/>
    </source>
</evidence>
<dbReference type="AlphaFoldDB" id="D5XCX7"/>
<proteinExistence type="predicted"/>
<accession>D5XCX7</accession>
<dbReference type="Proteomes" id="UP000002377">
    <property type="component" value="Chromosome"/>
</dbReference>
<dbReference type="STRING" id="635013.TherJR_2821"/>
<dbReference type="PANTHER" id="PTHR22926">
    <property type="entry name" value="PHOSPHO-N-ACETYLMURAMOYL-PENTAPEPTIDE-TRANSFERASE"/>
    <property type="match status" value="1"/>
</dbReference>
<dbReference type="GO" id="GO:0016780">
    <property type="term" value="F:phosphotransferase activity, for other substituted phosphate groups"/>
    <property type="evidence" value="ECO:0007669"/>
    <property type="project" value="InterPro"/>
</dbReference>
<dbReference type="PANTHER" id="PTHR22926:SF3">
    <property type="entry name" value="UNDECAPRENYL-PHOSPHATE ALPHA-N-ACETYLGLUCOSAMINYL 1-PHOSPHATE TRANSFERASE"/>
    <property type="match status" value="1"/>
</dbReference>
<feature type="binding site" evidence="7">
    <location>
        <position position="234"/>
    </location>
    <ligand>
        <name>Mg(2+)</name>
        <dbReference type="ChEBI" id="CHEBI:18420"/>
    </ligand>
</feature>
<dbReference type="GO" id="GO:0009103">
    <property type="term" value="P:lipopolysaccharide biosynthetic process"/>
    <property type="evidence" value="ECO:0007669"/>
    <property type="project" value="TreeGrafter"/>
</dbReference>
<feature type="transmembrane region" description="Helical" evidence="8">
    <location>
        <begin position="181"/>
        <end position="200"/>
    </location>
</feature>
<keyword evidence="6 8" id="KW-0472">Membrane</keyword>
<dbReference type="HOGENOM" id="CLU_023982_2_4_9"/>
<dbReference type="InterPro" id="IPR000715">
    <property type="entry name" value="Glycosyl_transferase_4"/>
</dbReference>
<dbReference type="GO" id="GO:0046872">
    <property type="term" value="F:metal ion binding"/>
    <property type="evidence" value="ECO:0007669"/>
    <property type="project" value="UniProtKB-KW"/>
</dbReference>
<evidence type="ECO:0000256" key="7">
    <source>
        <dbReference type="PIRSR" id="PIRSR600715-1"/>
    </source>
</evidence>
<dbReference type="KEGG" id="tjr:TherJR_2821"/>
<dbReference type="CDD" id="cd06853">
    <property type="entry name" value="GT_WecA_like"/>
    <property type="match status" value="1"/>
</dbReference>
<feature type="transmembrane region" description="Helical" evidence="8">
    <location>
        <begin position="124"/>
        <end position="144"/>
    </location>
</feature>
<sequence>MCIVVCYLSIEIFRKDVALGEGRDEVETKVLGIAVAFLTTLIMTPLVRRLAFKIGAVDCPNDRKVHCKPMPRLGGVAIFLGFVIAMLVTQEISKITLGLIIGSALIVALGIMDDIFDISPRLKLLGQIVAALVLVLFGIEVTFVTNPFGGVVNLGILSIPITLFWIVGVTNAVNLVDGLDGLAGGVATIAAFCLAVIGWLEGQYMVVLPAIILGASTIGFLKYNFHPAKIFMGDSGSMFLGYILAAFSIIGLTKGFAVMSVFVPIFIIGIPIFDTAFAIVRRFMNHQPIFKADKEHLHHCLLEKGLSHRQTVLAIYLFDILLGVSGIILTQLTTAQSFLVFIGVTLAAFVGADKLGVLGSRAVQTLEMPQQERKYSA</sequence>
<reference evidence="9 10" key="1">
    <citation type="submission" date="2010-05" db="EMBL/GenBank/DDBJ databases">
        <title>Complete sequence of Thermincola sp. JR.</title>
        <authorList>
            <consortium name="US DOE Joint Genome Institute"/>
            <person name="Lucas S."/>
            <person name="Copeland A."/>
            <person name="Lapidus A."/>
            <person name="Cheng J.-F."/>
            <person name="Bruce D."/>
            <person name="Goodwin L."/>
            <person name="Pitluck S."/>
            <person name="Chertkov O."/>
            <person name="Detter J.C."/>
            <person name="Han C."/>
            <person name="Tapia R."/>
            <person name="Land M."/>
            <person name="Hauser L."/>
            <person name="Kyrpides N."/>
            <person name="Mikhailova N."/>
            <person name="Hazen T.C."/>
            <person name="Woyke T."/>
        </authorList>
    </citation>
    <scope>NUCLEOTIDE SEQUENCE [LARGE SCALE GENOMIC DNA]</scope>
    <source>
        <strain evidence="9 10">JR</strain>
    </source>
</reference>
<dbReference type="eggNOG" id="COG0472">
    <property type="taxonomic scope" value="Bacteria"/>
</dbReference>
<evidence type="ECO:0000256" key="3">
    <source>
        <dbReference type="ARBA" id="ARBA00022679"/>
    </source>
</evidence>
<keyword evidence="5 8" id="KW-1133">Transmembrane helix</keyword>
<feature type="transmembrane region" description="Helical" evidence="8">
    <location>
        <begin position="150"/>
        <end position="169"/>
    </location>
</feature>
<feature type="transmembrane region" description="Helical" evidence="8">
    <location>
        <begin position="206"/>
        <end position="223"/>
    </location>
</feature>
<keyword evidence="2" id="KW-1003">Cell membrane</keyword>
<comment type="cofactor">
    <cofactor evidence="7">
        <name>Mg(2+)</name>
        <dbReference type="ChEBI" id="CHEBI:18420"/>
    </cofactor>
</comment>
<dbReference type="GO" id="GO:0071555">
    <property type="term" value="P:cell wall organization"/>
    <property type="evidence" value="ECO:0007669"/>
    <property type="project" value="TreeGrafter"/>
</dbReference>
<evidence type="ECO:0000256" key="6">
    <source>
        <dbReference type="ARBA" id="ARBA00023136"/>
    </source>
</evidence>
<organism evidence="9 10">
    <name type="scientific">Thermincola potens (strain JR)</name>
    <dbReference type="NCBI Taxonomy" id="635013"/>
    <lineage>
        <taxon>Bacteria</taxon>
        <taxon>Bacillati</taxon>
        <taxon>Bacillota</taxon>
        <taxon>Clostridia</taxon>
        <taxon>Eubacteriales</taxon>
        <taxon>Thermincolaceae</taxon>
        <taxon>Thermincola</taxon>
    </lineage>
</organism>
<evidence type="ECO:0000256" key="2">
    <source>
        <dbReference type="ARBA" id="ARBA00022475"/>
    </source>
</evidence>
<keyword evidence="3 9" id="KW-0808">Transferase</keyword>
<feature type="transmembrane region" description="Helical" evidence="8">
    <location>
        <begin position="30"/>
        <end position="51"/>
    </location>
</feature>
<keyword evidence="7" id="KW-0460">Magnesium</keyword>
<feature type="transmembrane region" description="Helical" evidence="8">
    <location>
        <begin position="335"/>
        <end position="352"/>
    </location>
</feature>
<evidence type="ECO:0000313" key="9">
    <source>
        <dbReference type="EMBL" id="ADG83653.1"/>
    </source>
</evidence>
<evidence type="ECO:0000313" key="10">
    <source>
        <dbReference type="Proteomes" id="UP000002377"/>
    </source>
</evidence>
<evidence type="ECO:0000256" key="1">
    <source>
        <dbReference type="ARBA" id="ARBA00004651"/>
    </source>
</evidence>
<feature type="transmembrane region" description="Helical" evidence="8">
    <location>
        <begin position="311"/>
        <end position="329"/>
    </location>
</feature>
<dbReference type="EMBL" id="CP002028">
    <property type="protein sequence ID" value="ADG83653.1"/>
    <property type="molecule type" value="Genomic_DNA"/>
</dbReference>
<dbReference type="Pfam" id="PF00953">
    <property type="entry name" value="Glycos_transf_4"/>
    <property type="match status" value="1"/>
</dbReference>
<feature type="transmembrane region" description="Helical" evidence="8">
    <location>
        <begin position="256"/>
        <end position="280"/>
    </location>
</feature>
<feature type="transmembrane region" description="Helical" evidence="8">
    <location>
        <begin position="95"/>
        <end position="112"/>
    </location>
</feature>
<keyword evidence="7" id="KW-0479">Metal-binding</keyword>
<feature type="transmembrane region" description="Helical" evidence="8">
    <location>
        <begin position="230"/>
        <end position="250"/>
    </location>
</feature>
<protein>
    <submittedName>
        <fullName evidence="9">Glycosyl transferase, family 4, conserved region</fullName>
    </submittedName>
</protein>
<gene>
    <name evidence="9" type="ordered locus">TherJR_2821</name>
</gene>